<dbReference type="PROSITE" id="PS00636">
    <property type="entry name" value="DNAJ_1"/>
    <property type="match status" value="1"/>
</dbReference>
<organism evidence="3 4">
    <name type="scientific">Actinopolyspora mortivallis</name>
    <dbReference type="NCBI Taxonomy" id="33906"/>
    <lineage>
        <taxon>Bacteria</taxon>
        <taxon>Bacillati</taxon>
        <taxon>Actinomycetota</taxon>
        <taxon>Actinomycetes</taxon>
        <taxon>Actinopolysporales</taxon>
        <taxon>Actinopolysporaceae</taxon>
        <taxon>Actinopolyspora</taxon>
    </lineage>
</organism>
<dbReference type="Gene3D" id="1.10.287.110">
    <property type="entry name" value="DnaJ domain"/>
    <property type="match status" value="1"/>
</dbReference>
<dbReference type="PANTHER" id="PTHR44360:SF1">
    <property type="entry name" value="DNAJ HOMOLOG SUBFAMILY B MEMBER 9"/>
    <property type="match status" value="1"/>
</dbReference>
<dbReference type="InterPro" id="IPR036869">
    <property type="entry name" value="J_dom_sf"/>
</dbReference>
<dbReference type="Pfam" id="PF08378">
    <property type="entry name" value="NERD"/>
    <property type="match status" value="1"/>
</dbReference>
<gene>
    <name evidence="3" type="ORF">CEP50_07240</name>
</gene>
<dbReference type="GO" id="GO:0051087">
    <property type="term" value="F:protein-folding chaperone binding"/>
    <property type="evidence" value="ECO:0007669"/>
    <property type="project" value="TreeGrafter"/>
</dbReference>
<dbReference type="InterPro" id="IPR001623">
    <property type="entry name" value="DnaJ_domain"/>
</dbReference>
<dbReference type="AlphaFoldDB" id="A0A2T0GXY6"/>
<evidence type="ECO:0000256" key="1">
    <source>
        <dbReference type="ARBA" id="ARBA00023186"/>
    </source>
</evidence>
<evidence type="ECO:0000313" key="4">
    <source>
        <dbReference type="Proteomes" id="UP000239352"/>
    </source>
</evidence>
<name>A0A2T0GXY6_ACTMO</name>
<dbReference type="STRING" id="1050202.GCA_000384035_01600"/>
<protein>
    <submittedName>
        <fullName evidence="3">Molecular chaperone DnaJ</fullName>
    </submittedName>
</protein>
<dbReference type="Pfam" id="PF00226">
    <property type="entry name" value="DnaJ"/>
    <property type="match status" value="1"/>
</dbReference>
<dbReference type="RefSeq" id="WP_106113164.1">
    <property type="nucleotide sequence ID" value="NZ_PVSR01000007.1"/>
</dbReference>
<dbReference type="PANTHER" id="PTHR44360">
    <property type="entry name" value="DNAJ HOMOLOG SUBFAMILY B MEMBER 9"/>
    <property type="match status" value="1"/>
</dbReference>
<dbReference type="GO" id="GO:0051787">
    <property type="term" value="F:misfolded protein binding"/>
    <property type="evidence" value="ECO:0007669"/>
    <property type="project" value="TreeGrafter"/>
</dbReference>
<sequence length="369" mass="40163">MSGVDYYELLGVARDASAAEIKSAYRSLARVMHPDAGGTAGTFRNLQEAYETLSDPDRRAAYDRGELDGRAREPAGGSAAFRRRGFTRRTRRDFGADPHFVPPTPEVDVDRLPWWHAVNPKQPVRYIPRASYRGGVTASVVGGWALLLPVVLVSEVWPVLLVLWLMPAIVVAGAYRYGPEYLPAAAEDRAFITEFGRCTVFGEPAGVRGEHGERLTAELLDKYLTRLPGVKIFHGLSWPGSVFADIDHAVLCGRRLVLIESKMWLPGHYTVDADGTLRRNGSVFRGGGTRLPEGIAAYRELLEDIEVVGALVLYPSRAGEITASEAPGTVPAPPMTPTGFVTEVGGYLAADPASVHRDAFRAVLSRVIP</sequence>
<dbReference type="InterPro" id="IPR018253">
    <property type="entry name" value="DnaJ_domain_CS"/>
</dbReference>
<dbReference type="GO" id="GO:0036503">
    <property type="term" value="P:ERAD pathway"/>
    <property type="evidence" value="ECO:0007669"/>
    <property type="project" value="TreeGrafter"/>
</dbReference>
<comment type="caution">
    <text evidence="3">The sequence shown here is derived from an EMBL/GenBank/DDBJ whole genome shotgun (WGS) entry which is preliminary data.</text>
</comment>
<proteinExistence type="predicted"/>
<evidence type="ECO:0000259" key="2">
    <source>
        <dbReference type="PROSITE" id="PS50076"/>
    </source>
</evidence>
<dbReference type="CDD" id="cd06257">
    <property type="entry name" value="DnaJ"/>
    <property type="match status" value="1"/>
</dbReference>
<dbReference type="Proteomes" id="UP000239352">
    <property type="component" value="Unassembled WGS sequence"/>
</dbReference>
<reference evidence="3 4" key="1">
    <citation type="submission" date="2018-03" db="EMBL/GenBank/DDBJ databases">
        <title>Actinopolyspora mortivallis from Sahara, screening for active biomolecules.</title>
        <authorList>
            <person name="Selama O."/>
            <person name="Wellington E.M.H."/>
            <person name="Hacene H."/>
        </authorList>
    </citation>
    <scope>NUCLEOTIDE SEQUENCE [LARGE SCALE GENOMIC DNA]</scope>
    <source>
        <strain evidence="3 4">M5A</strain>
    </source>
</reference>
<keyword evidence="4" id="KW-1185">Reference proteome</keyword>
<dbReference type="InterPro" id="IPR011528">
    <property type="entry name" value="NERD"/>
</dbReference>
<dbReference type="InParanoid" id="A0A2T0GXY6"/>
<dbReference type="EMBL" id="PVSR01000007">
    <property type="protein sequence ID" value="PRW63979.1"/>
    <property type="molecule type" value="Genomic_DNA"/>
</dbReference>
<evidence type="ECO:0000313" key="3">
    <source>
        <dbReference type="EMBL" id="PRW63979.1"/>
    </source>
</evidence>
<dbReference type="SMART" id="SM00271">
    <property type="entry name" value="DnaJ"/>
    <property type="match status" value="1"/>
</dbReference>
<accession>A0A2T0GXY6</accession>
<dbReference type="InterPro" id="IPR051948">
    <property type="entry name" value="Hsp70_co-chaperone_J-domain"/>
</dbReference>
<dbReference type="PRINTS" id="PR00625">
    <property type="entry name" value="JDOMAIN"/>
</dbReference>
<keyword evidence="1" id="KW-0143">Chaperone</keyword>
<dbReference type="SUPFAM" id="SSF46565">
    <property type="entry name" value="Chaperone J-domain"/>
    <property type="match status" value="1"/>
</dbReference>
<dbReference type="PROSITE" id="PS50076">
    <property type="entry name" value="DNAJ_2"/>
    <property type="match status" value="1"/>
</dbReference>
<feature type="domain" description="J" evidence="2">
    <location>
        <begin position="5"/>
        <end position="66"/>
    </location>
</feature>